<dbReference type="InterPro" id="IPR025558">
    <property type="entry name" value="DUF4283"/>
</dbReference>
<feature type="region of interest" description="Disordered" evidence="4">
    <location>
        <begin position="499"/>
        <end position="543"/>
    </location>
</feature>
<dbReference type="InterPro" id="IPR036322">
    <property type="entry name" value="WD40_repeat_dom_sf"/>
</dbReference>
<protein>
    <recommendedName>
        <fullName evidence="5">CTLH domain-containing protein</fullName>
    </recommendedName>
</protein>
<keyword evidence="7" id="KW-1185">Reference proteome</keyword>
<dbReference type="Pfam" id="PF23627">
    <property type="entry name" value="LisH_WDR26"/>
    <property type="match status" value="1"/>
</dbReference>
<evidence type="ECO:0000256" key="4">
    <source>
        <dbReference type="SAM" id="MobiDB-lite"/>
    </source>
</evidence>
<feature type="region of interest" description="Disordered" evidence="4">
    <location>
        <begin position="810"/>
        <end position="831"/>
    </location>
</feature>
<dbReference type="SUPFAM" id="SSF50978">
    <property type="entry name" value="WD40 repeat-like"/>
    <property type="match status" value="1"/>
</dbReference>
<evidence type="ECO:0000313" key="7">
    <source>
        <dbReference type="Proteomes" id="UP001227230"/>
    </source>
</evidence>
<organism evidence="6 7">
    <name type="scientific">Vitis vinifera</name>
    <name type="common">Grape</name>
    <dbReference type="NCBI Taxonomy" id="29760"/>
    <lineage>
        <taxon>Eukaryota</taxon>
        <taxon>Viridiplantae</taxon>
        <taxon>Streptophyta</taxon>
        <taxon>Embryophyta</taxon>
        <taxon>Tracheophyta</taxon>
        <taxon>Spermatophyta</taxon>
        <taxon>Magnoliopsida</taxon>
        <taxon>eudicotyledons</taxon>
        <taxon>Gunneridae</taxon>
        <taxon>Pentapetalae</taxon>
        <taxon>rosids</taxon>
        <taxon>Vitales</taxon>
        <taxon>Vitaceae</taxon>
        <taxon>Viteae</taxon>
        <taxon>Vitis</taxon>
    </lineage>
</organism>
<feature type="region of interest" description="Disordered" evidence="4">
    <location>
        <begin position="1"/>
        <end position="42"/>
    </location>
</feature>
<feature type="domain" description="CTLH" evidence="5">
    <location>
        <begin position="105"/>
        <end position="152"/>
    </location>
</feature>
<dbReference type="Pfam" id="PF00400">
    <property type="entry name" value="WD40"/>
    <property type="match status" value="1"/>
</dbReference>
<keyword evidence="2" id="KW-0677">Repeat</keyword>
<sequence length="928" mass="103684">MGGVDDDEPPSKRMKLSSGELRGLSNGSSLTEPVDGSLRDSMACSLPSEENEEMVGSRGIIKRVEFVRIIAKALYSLGYTKSGAHLEEESGIPLHSSVVSLFMNQILDGNWDESMLTLHKIGLPDENIVKSASFLILEQKFFELLDGERVMEALKTLRTEIVPLCINSSKVCELSSCIVSPSQSALVGCHSQGAVRAKSRSKLLEELQKLLPPTVMIPERRLEHLVEQALDLQRDACMFHNSLEGEMSLYTDHQCGKDKIPSRTLQILQAHRDEVWFLQFSHNGKYLASSSSDRLAIIWEEINGYQHFVFSCMYPKGPAGRVGEELWLQAGGRGLRRREEVLGRCLLGRWEGAVMEMELDSFKNSGKCGWNLRKGVKVMKLGEPFFLLEFEDEGEAERVLNRGTRRFKDRLLHLERWNEEAGCLQVGSQTKEVWVRVVGLPLHCWSEEMFKSIGDCCGGTLNLVVKSFCYAVRLWWEVQPRVSAVEPMMNLRWREGERMREKGDEGSHAGNSGGKEKEGWRAAEADGSGAVRKRTGKEKCDGDKMGVSADGLAGYSKEEGEVGSSEKDCVGGLDSCKFGCEVSQPRNSQSLEHESPKAWVEKQKVIDGSRARWERGQSSRGGEWAAHEGPLSVKRNFLGQMDNRGEKRASRVDISFLQRDGLGHLDNRPKAVEKDGPRVAGGEGQPILASVWAPLAYKTPWDEPGVNARASSCLVPVEEFFAKDRLVGGMGPSPARGTPERRSIMDECFLEEASRYSLLKPSTVCVWGSWASSSSSPFSGMGGSLLEMEERCGHEVILKETEEGLSINPLSMRPAEEGTGEKSTSGFFPLKEGRKEWGEEEEKDMESWNYSCLAKFCHCLGMPTEGCERDILKLLHKMRDRRDRSENLSGKKRKGQRTSRFDRELKKLEWSVNYSGSGGDRGYQECVR</sequence>
<dbReference type="PROSITE" id="PS50897">
    <property type="entry name" value="CTLH"/>
    <property type="match status" value="1"/>
</dbReference>
<evidence type="ECO:0000256" key="3">
    <source>
        <dbReference type="PROSITE-ProRule" id="PRU00221"/>
    </source>
</evidence>
<dbReference type="InterPro" id="IPR006595">
    <property type="entry name" value="CTLH_C"/>
</dbReference>
<dbReference type="Proteomes" id="UP001227230">
    <property type="component" value="Chromosome 12"/>
</dbReference>
<evidence type="ECO:0000259" key="5">
    <source>
        <dbReference type="PROSITE" id="PS50897"/>
    </source>
</evidence>
<feature type="compositionally biased region" description="Basic and acidic residues" evidence="4">
    <location>
        <begin position="514"/>
        <end position="524"/>
    </location>
</feature>
<feature type="repeat" description="WD" evidence="3">
    <location>
        <begin position="268"/>
        <end position="300"/>
    </location>
</feature>
<dbReference type="InterPro" id="IPR006594">
    <property type="entry name" value="LisH"/>
</dbReference>
<evidence type="ECO:0000256" key="2">
    <source>
        <dbReference type="ARBA" id="ARBA00022737"/>
    </source>
</evidence>
<gene>
    <name evidence="6" type="ORF">VitviT2T_017476</name>
</gene>
<dbReference type="SMART" id="SM00668">
    <property type="entry name" value="CTLH"/>
    <property type="match status" value="1"/>
</dbReference>
<accession>A0ABY9CW85</accession>
<evidence type="ECO:0000256" key="1">
    <source>
        <dbReference type="ARBA" id="ARBA00022574"/>
    </source>
</evidence>
<dbReference type="InterPro" id="IPR051350">
    <property type="entry name" value="WD_repeat-ST_regulator"/>
</dbReference>
<proteinExistence type="predicted"/>
<evidence type="ECO:0000313" key="6">
    <source>
        <dbReference type="EMBL" id="WJZ98993.1"/>
    </source>
</evidence>
<dbReference type="PROSITE" id="PS50896">
    <property type="entry name" value="LISH"/>
    <property type="match status" value="1"/>
</dbReference>
<reference evidence="6 7" key="1">
    <citation type="journal article" date="2023" name="Hortic Res">
        <title>The complete reference genome for grapevine (Vitis vinifera L.) genetics and breeding.</title>
        <authorList>
            <person name="Shi X."/>
            <person name="Cao S."/>
            <person name="Wang X."/>
            <person name="Huang S."/>
            <person name="Wang Y."/>
            <person name="Liu Z."/>
            <person name="Liu W."/>
            <person name="Leng X."/>
            <person name="Peng Y."/>
            <person name="Wang N."/>
            <person name="Wang Y."/>
            <person name="Ma Z."/>
            <person name="Xu X."/>
            <person name="Zhang F."/>
            <person name="Xue H."/>
            <person name="Zhong H."/>
            <person name="Wang Y."/>
            <person name="Zhang K."/>
            <person name="Velt A."/>
            <person name="Avia K."/>
            <person name="Holtgrawe D."/>
            <person name="Grimplet J."/>
            <person name="Matus J.T."/>
            <person name="Ware D."/>
            <person name="Wu X."/>
            <person name="Wang H."/>
            <person name="Liu C."/>
            <person name="Fang Y."/>
            <person name="Rustenholz C."/>
            <person name="Cheng Z."/>
            <person name="Xiao H."/>
            <person name="Zhou Y."/>
        </authorList>
    </citation>
    <scope>NUCLEOTIDE SEQUENCE [LARGE SCALE GENOMIC DNA]</scope>
    <source>
        <strain evidence="7">cv. Pinot noir / PN40024</strain>
        <tissue evidence="6">Leaf</tissue>
    </source>
</reference>
<dbReference type="PROSITE" id="PS50294">
    <property type="entry name" value="WD_REPEATS_REGION"/>
    <property type="match status" value="1"/>
</dbReference>
<dbReference type="PANTHER" id="PTHR22838">
    <property type="entry name" value="WD REPEAT PROTEIN 26-RELATED"/>
    <property type="match status" value="1"/>
</dbReference>
<dbReference type="PROSITE" id="PS50082">
    <property type="entry name" value="WD_REPEATS_2"/>
    <property type="match status" value="1"/>
</dbReference>
<name>A0ABY9CW85_VITVI</name>
<dbReference type="EMBL" id="CP126659">
    <property type="protein sequence ID" value="WJZ98993.1"/>
    <property type="molecule type" value="Genomic_DNA"/>
</dbReference>
<dbReference type="Gene3D" id="2.130.10.10">
    <property type="entry name" value="YVTN repeat-like/Quinoprotein amine dehydrogenase"/>
    <property type="match status" value="1"/>
</dbReference>
<dbReference type="InterPro" id="IPR001680">
    <property type="entry name" value="WD40_rpt"/>
</dbReference>
<keyword evidence="1 3" id="KW-0853">WD repeat</keyword>
<dbReference type="InterPro" id="IPR015943">
    <property type="entry name" value="WD40/YVTN_repeat-like_dom_sf"/>
</dbReference>
<dbReference type="SMART" id="SM00320">
    <property type="entry name" value="WD40"/>
    <property type="match status" value="1"/>
</dbReference>
<dbReference type="Pfam" id="PF14111">
    <property type="entry name" value="DUF4283"/>
    <property type="match status" value="1"/>
</dbReference>
<dbReference type="PANTHER" id="PTHR22838:SF0">
    <property type="entry name" value="WD REPEAT-CONTAINING PROTEIN 26"/>
    <property type="match status" value="1"/>
</dbReference>